<name>F0UHE1_AJEC8</name>
<reference evidence="3" key="1">
    <citation type="submission" date="2008-07" db="EMBL/GenBank/DDBJ databases">
        <title>Annotation of Ajellomyces capsulatus strain H88.</title>
        <authorList>
            <person name="Champion M."/>
            <person name="Cuomo C."/>
            <person name="Ma L.-J."/>
            <person name="Henn M.R."/>
            <person name="Sil A."/>
            <person name="Goldman B."/>
            <person name="Young S.K."/>
            <person name="Kodira C.D."/>
            <person name="Zeng Q."/>
            <person name="Koehrsen M."/>
            <person name="Alvarado L."/>
            <person name="Berlin A."/>
            <person name="Borenstein D."/>
            <person name="Chen Z."/>
            <person name="Engels R."/>
            <person name="Freedman E."/>
            <person name="Gellesch M."/>
            <person name="Goldberg J."/>
            <person name="Griggs A."/>
            <person name="Gujja S."/>
            <person name="Heiman D."/>
            <person name="Hepburn T."/>
            <person name="Howarth C."/>
            <person name="Jen D."/>
            <person name="Larson L."/>
            <person name="Lewis B."/>
            <person name="Mehta T."/>
            <person name="Park D."/>
            <person name="Pearson M."/>
            <person name="Roberts A."/>
            <person name="Saif S."/>
            <person name="Shea T."/>
            <person name="Shenoy N."/>
            <person name="Sisk P."/>
            <person name="Stolte C."/>
            <person name="Sykes S."/>
            <person name="Walk T."/>
            <person name="White J."/>
            <person name="Yandava C."/>
            <person name="Klein B."/>
            <person name="McEwen J.G."/>
            <person name="Puccia R."/>
            <person name="Goldman G.H."/>
            <person name="Felipe M.S."/>
            <person name="Nino-Vega G."/>
            <person name="San-Blas G."/>
            <person name="Taylor J."/>
            <person name="Mendoza L."/>
            <person name="Galagan J."/>
            <person name="Nusbaum C."/>
            <person name="Birren B."/>
        </authorList>
    </citation>
    <scope>NUCLEOTIDE SEQUENCE [LARGE SCALE GENOMIC DNA]</scope>
    <source>
        <strain evidence="3">H88</strain>
    </source>
</reference>
<organism evidence="3">
    <name type="scientific">Ajellomyces capsulatus (strain H88)</name>
    <name type="common">Darling's disease fungus</name>
    <name type="synonym">Histoplasma capsulatum</name>
    <dbReference type="NCBI Taxonomy" id="544711"/>
    <lineage>
        <taxon>Eukaryota</taxon>
        <taxon>Fungi</taxon>
        <taxon>Dikarya</taxon>
        <taxon>Ascomycota</taxon>
        <taxon>Pezizomycotina</taxon>
        <taxon>Eurotiomycetes</taxon>
        <taxon>Eurotiomycetidae</taxon>
        <taxon>Onygenales</taxon>
        <taxon>Ajellomycetaceae</taxon>
        <taxon>Histoplasma</taxon>
    </lineage>
</organism>
<evidence type="ECO:0000313" key="3">
    <source>
        <dbReference type="Proteomes" id="UP000008142"/>
    </source>
</evidence>
<dbReference type="HOGENOM" id="CLU_959720_0_0_1"/>
<dbReference type="AlphaFoldDB" id="F0UHE1"/>
<accession>F0UHE1</accession>
<feature type="compositionally biased region" description="Low complexity" evidence="1">
    <location>
        <begin position="94"/>
        <end position="114"/>
    </location>
</feature>
<dbReference type="OMA" id="HPYQVSG"/>
<feature type="compositionally biased region" description="Basic and acidic residues" evidence="1">
    <location>
        <begin position="63"/>
        <end position="77"/>
    </location>
</feature>
<dbReference type="EMBL" id="DS990638">
    <property type="protein sequence ID" value="EGC45275.1"/>
    <property type="molecule type" value="Genomic_DNA"/>
</dbReference>
<feature type="compositionally biased region" description="Low complexity" evidence="1">
    <location>
        <begin position="201"/>
        <end position="214"/>
    </location>
</feature>
<proteinExistence type="predicted"/>
<protein>
    <submittedName>
        <fullName evidence="2">Uncharacterized protein</fullName>
    </submittedName>
</protein>
<feature type="region of interest" description="Disordered" evidence="1">
    <location>
        <begin position="1"/>
        <end position="148"/>
    </location>
</feature>
<evidence type="ECO:0000313" key="2">
    <source>
        <dbReference type="EMBL" id="EGC45275.1"/>
    </source>
</evidence>
<feature type="region of interest" description="Disordered" evidence="1">
    <location>
        <begin position="181"/>
        <end position="214"/>
    </location>
</feature>
<dbReference type="Proteomes" id="UP000008142">
    <property type="component" value="Unassembled WGS sequence"/>
</dbReference>
<gene>
    <name evidence="2" type="ORF">HCEG_04490</name>
</gene>
<evidence type="ECO:0000256" key="1">
    <source>
        <dbReference type="SAM" id="MobiDB-lite"/>
    </source>
</evidence>
<dbReference type="OrthoDB" id="4188847at2759"/>
<sequence length="334" mass="35868">MPDDNEPPSSGEKQTMIRFTRRRTGGLTLPTKTLDRFSAMDPTESESESESEPAPGLQPQQQEPRRVDRDPAREYPPHLHPYQVSGEVHPRPPSGDQGSSSNSSGSGSESSSSSNKRPKLHSAARKKEPGKFPTALRSLATQSSSATAFDDVVVSATAASKLGPEALAGVAVAAAAPAPVTRTAGNSHGPTARTGQLGRASTSTSTSTSTQPHELLLSRLRALETRRTELATWAKRAEDEFASLIGERRAAEQKLVWLRREEEATRAKLDWLPGELRVVEERRARAVGELVVNGERRAEVLGKLERLEGVAGIESGSGNGGERDVIVIDEEMVG</sequence>